<gene>
    <name evidence="3" type="ORF">Q4Q35_08125</name>
</gene>
<dbReference type="Gene3D" id="1.20.120.450">
    <property type="entry name" value="dinb family like domain"/>
    <property type="match status" value="1"/>
</dbReference>
<dbReference type="Proteomes" id="UP001176883">
    <property type="component" value="Unassembled WGS sequence"/>
</dbReference>
<dbReference type="Pfam" id="PF05163">
    <property type="entry name" value="DinB"/>
    <property type="match status" value="1"/>
</dbReference>
<comment type="similarity">
    <text evidence="1">Belongs to the DinB family.</text>
</comment>
<evidence type="ECO:0000256" key="1">
    <source>
        <dbReference type="ARBA" id="ARBA00008635"/>
    </source>
</evidence>
<comment type="caution">
    <text evidence="3">The sequence shown here is derived from an EMBL/GenBank/DDBJ whole genome shotgun (WGS) entry which is preliminary data.</text>
</comment>
<keyword evidence="4" id="KW-1185">Reference proteome</keyword>
<proteinExistence type="inferred from homology"/>
<organism evidence="3 4">
    <name type="scientific">Flavivirga aquimarina</name>
    <dbReference type="NCBI Taxonomy" id="2027862"/>
    <lineage>
        <taxon>Bacteria</taxon>
        <taxon>Pseudomonadati</taxon>
        <taxon>Bacteroidota</taxon>
        <taxon>Flavobacteriia</taxon>
        <taxon>Flavobacteriales</taxon>
        <taxon>Flavobacteriaceae</taxon>
        <taxon>Flavivirga</taxon>
    </lineage>
</organism>
<dbReference type="SUPFAM" id="SSF109854">
    <property type="entry name" value="DinB/YfiT-like putative metalloenzymes"/>
    <property type="match status" value="1"/>
</dbReference>
<dbReference type="RefSeq" id="WP_303277464.1">
    <property type="nucleotide sequence ID" value="NZ_JAUOEK010000089.1"/>
</dbReference>
<evidence type="ECO:0000313" key="4">
    <source>
        <dbReference type="Proteomes" id="UP001176883"/>
    </source>
</evidence>
<dbReference type="EMBL" id="JAUOEK010000089">
    <property type="protein sequence ID" value="MDO5969771.1"/>
    <property type="molecule type" value="Genomic_DNA"/>
</dbReference>
<name>A0ABT8W9G4_9FLAO</name>
<sequence>MNIKADIIYSWNQNNKVTLYLLDNIEEDWLLTKLNDKGRSIGEQFVHINNIRSFWIGKVDEKIDLKIDKKYANSKQKLIEALQKSSQKMSDTLYALFEQESIKGYKPHPTAFFTQMIAHESHHRGQIMAIIARNDLRISKSVNFGLWSWNNK</sequence>
<evidence type="ECO:0000256" key="2">
    <source>
        <dbReference type="ARBA" id="ARBA00022723"/>
    </source>
</evidence>
<evidence type="ECO:0000313" key="3">
    <source>
        <dbReference type="EMBL" id="MDO5969771.1"/>
    </source>
</evidence>
<reference evidence="3" key="1">
    <citation type="submission" date="2023-07" db="EMBL/GenBank/DDBJ databases">
        <title>Two novel species in the genus Flavivirga.</title>
        <authorList>
            <person name="Kwon K."/>
        </authorList>
    </citation>
    <scope>NUCLEOTIDE SEQUENCE</scope>
    <source>
        <strain evidence="3">KCTC 52353</strain>
    </source>
</reference>
<accession>A0ABT8W9G4</accession>
<dbReference type="InterPro" id="IPR034660">
    <property type="entry name" value="DinB/YfiT-like"/>
</dbReference>
<dbReference type="InterPro" id="IPR007837">
    <property type="entry name" value="DinB"/>
</dbReference>
<keyword evidence="2" id="KW-0479">Metal-binding</keyword>
<protein>
    <submittedName>
        <fullName evidence="3">DinB family protein</fullName>
    </submittedName>
</protein>